<dbReference type="EMBL" id="JARJLG010000116">
    <property type="protein sequence ID" value="KAJ7742705.1"/>
    <property type="molecule type" value="Genomic_DNA"/>
</dbReference>
<dbReference type="AlphaFoldDB" id="A0AAD7IIK4"/>
<comment type="caution">
    <text evidence="3">The sequence shown here is derived from an EMBL/GenBank/DDBJ whole genome shotgun (WGS) entry which is preliminary data.</text>
</comment>
<reference evidence="3" key="1">
    <citation type="submission" date="2023-03" db="EMBL/GenBank/DDBJ databases">
        <title>Massive genome expansion in bonnet fungi (Mycena s.s.) driven by repeated elements and novel gene families across ecological guilds.</title>
        <authorList>
            <consortium name="Lawrence Berkeley National Laboratory"/>
            <person name="Harder C.B."/>
            <person name="Miyauchi S."/>
            <person name="Viragh M."/>
            <person name="Kuo A."/>
            <person name="Thoen E."/>
            <person name="Andreopoulos B."/>
            <person name="Lu D."/>
            <person name="Skrede I."/>
            <person name="Drula E."/>
            <person name="Henrissat B."/>
            <person name="Morin E."/>
            <person name="Kohler A."/>
            <person name="Barry K."/>
            <person name="LaButti K."/>
            <person name="Morin E."/>
            <person name="Salamov A."/>
            <person name="Lipzen A."/>
            <person name="Mereny Z."/>
            <person name="Hegedus B."/>
            <person name="Baldrian P."/>
            <person name="Stursova M."/>
            <person name="Weitz H."/>
            <person name="Taylor A."/>
            <person name="Grigoriev I.V."/>
            <person name="Nagy L.G."/>
            <person name="Martin F."/>
            <person name="Kauserud H."/>
        </authorList>
    </citation>
    <scope>NUCLEOTIDE SEQUENCE</scope>
    <source>
        <strain evidence="3">CBHHK188m</strain>
    </source>
</reference>
<accession>A0AAD7IIK4</accession>
<feature type="domain" description="DUF1989" evidence="2">
    <location>
        <begin position="69"/>
        <end position="131"/>
    </location>
</feature>
<evidence type="ECO:0000313" key="3">
    <source>
        <dbReference type="EMBL" id="KAJ7742705.1"/>
    </source>
</evidence>
<feature type="compositionally biased region" description="Low complexity" evidence="1">
    <location>
        <begin position="50"/>
        <end position="69"/>
    </location>
</feature>
<evidence type="ECO:0000259" key="2">
    <source>
        <dbReference type="Pfam" id="PF09347"/>
    </source>
</evidence>
<proteinExistence type="predicted"/>
<organism evidence="3 4">
    <name type="scientific">Mycena maculata</name>
    <dbReference type="NCBI Taxonomy" id="230809"/>
    <lineage>
        <taxon>Eukaryota</taxon>
        <taxon>Fungi</taxon>
        <taxon>Dikarya</taxon>
        <taxon>Basidiomycota</taxon>
        <taxon>Agaricomycotina</taxon>
        <taxon>Agaricomycetes</taxon>
        <taxon>Agaricomycetidae</taxon>
        <taxon>Agaricales</taxon>
        <taxon>Marasmiineae</taxon>
        <taxon>Mycenaceae</taxon>
        <taxon>Mycena</taxon>
    </lineage>
</organism>
<evidence type="ECO:0000256" key="1">
    <source>
        <dbReference type="SAM" id="MobiDB-lite"/>
    </source>
</evidence>
<dbReference type="Proteomes" id="UP001215280">
    <property type="component" value="Unassembled WGS sequence"/>
</dbReference>
<dbReference type="Pfam" id="PF09347">
    <property type="entry name" value="DUF1989"/>
    <property type="match status" value="1"/>
</dbReference>
<dbReference type="InterPro" id="IPR018959">
    <property type="entry name" value="DUF1989"/>
</dbReference>
<name>A0AAD7IIK4_9AGAR</name>
<feature type="compositionally biased region" description="Basic residues" evidence="1">
    <location>
        <begin position="40"/>
        <end position="49"/>
    </location>
</feature>
<gene>
    <name evidence="3" type="ORF">DFH07DRAFT_38985</name>
</gene>
<sequence>MFRPTHLPVRPLNVQTLPRHSLKVSQISYFLHQHQVQSTRSRRPPRRASLRPSRVQLARPRPAAPSTTRAALSFGRPLYSDRSNVLLRIVEDTVGTHDFLLMPCSKDSFRIIYGDKESHRGCFGNLTAPLDHSG</sequence>
<evidence type="ECO:0000313" key="4">
    <source>
        <dbReference type="Proteomes" id="UP001215280"/>
    </source>
</evidence>
<feature type="region of interest" description="Disordered" evidence="1">
    <location>
        <begin position="35"/>
        <end position="69"/>
    </location>
</feature>
<protein>
    <recommendedName>
        <fullName evidence="2">DUF1989 domain-containing protein</fullName>
    </recommendedName>
</protein>
<keyword evidence="4" id="KW-1185">Reference proteome</keyword>